<proteinExistence type="inferred from homology"/>
<accession>A0A372ZTW2</accession>
<keyword evidence="3 4" id="KW-0378">Hydrolase</keyword>
<dbReference type="PANTHER" id="PTHR43046:SF16">
    <property type="entry name" value="ADP-RIBOSE PYROPHOSPHATASE YJHB-RELATED"/>
    <property type="match status" value="1"/>
</dbReference>
<evidence type="ECO:0000259" key="5">
    <source>
        <dbReference type="PROSITE" id="PS51462"/>
    </source>
</evidence>
<comment type="caution">
    <text evidence="6">The sequence shown here is derived from an EMBL/GenBank/DDBJ whole genome shotgun (WGS) entry which is preliminary data.</text>
</comment>
<dbReference type="CDD" id="cd04683">
    <property type="entry name" value="NUDIX_Hydrolase"/>
    <property type="match status" value="1"/>
</dbReference>
<dbReference type="GO" id="GO:0016787">
    <property type="term" value="F:hydrolase activity"/>
    <property type="evidence" value="ECO:0007669"/>
    <property type="project" value="UniProtKB-KW"/>
</dbReference>
<dbReference type="InterPro" id="IPR020476">
    <property type="entry name" value="Nudix_hydrolase"/>
</dbReference>
<organism evidence="6 7">
    <name type="scientific">Kitasatospora xanthocidica</name>
    <dbReference type="NCBI Taxonomy" id="83382"/>
    <lineage>
        <taxon>Bacteria</taxon>
        <taxon>Bacillati</taxon>
        <taxon>Actinomycetota</taxon>
        <taxon>Actinomycetes</taxon>
        <taxon>Kitasatosporales</taxon>
        <taxon>Streptomycetaceae</taxon>
        <taxon>Kitasatospora</taxon>
    </lineage>
</organism>
<dbReference type="InterPro" id="IPR015797">
    <property type="entry name" value="NUDIX_hydrolase-like_dom_sf"/>
</dbReference>
<dbReference type="InterPro" id="IPR000086">
    <property type="entry name" value="NUDIX_hydrolase_dom"/>
</dbReference>
<dbReference type="PANTHER" id="PTHR43046">
    <property type="entry name" value="GDP-MANNOSE MANNOSYL HYDROLASE"/>
    <property type="match status" value="1"/>
</dbReference>
<reference evidence="6 7" key="1">
    <citation type="submission" date="2018-08" db="EMBL/GenBank/DDBJ databases">
        <title>Diversity &amp; Physiological Properties of Lignin-Decomposing Actinobacteria from Soil.</title>
        <authorList>
            <person name="Roh S.G."/>
            <person name="Kim S.B."/>
        </authorList>
    </citation>
    <scope>NUCLEOTIDE SEQUENCE [LARGE SCALE GENOMIC DNA]</scope>
    <source>
        <strain evidence="6 7">MMS17-GH009</strain>
    </source>
</reference>
<sequence length="155" mass="16795">MSTISDIGPAPLTIVDVHVVLRTPDGKILLSQRGGPYGYGQWHAPSGKLDPGEKPAHGAARELREETGITTDPARLRLAYTVLHHQAPAALRLGLFYLATEWQGEPVNREPEKCLDLRWFAEDDLPDDLIPYPAAGIRGALTDPGGLAHHGWPAA</sequence>
<evidence type="ECO:0000256" key="3">
    <source>
        <dbReference type="ARBA" id="ARBA00022801"/>
    </source>
</evidence>
<dbReference type="PRINTS" id="PR00502">
    <property type="entry name" value="NUDIXFAMILY"/>
</dbReference>
<protein>
    <submittedName>
        <fullName evidence="6">NUDIX domain-containing protein</fullName>
    </submittedName>
</protein>
<feature type="domain" description="Nudix hydrolase" evidence="5">
    <location>
        <begin position="12"/>
        <end position="142"/>
    </location>
</feature>
<dbReference type="Gene3D" id="3.90.79.10">
    <property type="entry name" value="Nucleoside Triphosphate Pyrophosphohydrolase"/>
    <property type="match status" value="1"/>
</dbReference>
<dbReference type="RefSeq" id="WP_117487190.1">
    <property type="nucleotide sequence ID" value="NZ_QVIG01000001.1"/>
</dbReference>
<dbReference type="SUPFAM" id="SSF55811">
    <property type="entry name" value="Nudix"/>
    <property type="match status" value="1"/>
</dbReference>
<evidence type="ECO:0000313" key="6">
    <source>
        <dbReference type="EMBL" id="RGD58717.1"/>
    </source>
</evidence>
<dbReference type="Proteomes" id="UP000263377">
    <property type="component" value="Unassembled WGS sequence"/>
</dbReference>
<gene>
    <name evidence="6" type="ORF">DR950_13840</name>
</gene>
<name>A0A372ZTW2_9ACTN</name>
<comment type="similarity">
    <text evidence="2 4">Belongs to the Nudix hydrolase family.</text>
</comment>
<evidence type="ECO:0000256" key="1">
    <source>
        <dbReference type="ARBA" id="ARBA00001946"/>
    </source>
</evidence>
<keyword evidence="7" id="KW-1185">Reference proteome</keyword>
<dbReference type="InterPro" id="IPR020084">
    <property type="entry name" value="NUDIX_hydrolase_CS"/>
</dbReference>
<comment type="cofactor">
    <cofactor evidence="1">
        <name>Mg(2+)</name>
        <dbReference type="ChEBI" id="CHEBI:18420"/>
    </cofactor>
</comment>
<evidence type="ECO:0000313" key="7">
    <source>
        <dbReference type="Proteomes" id="UP000263377"/>
    </source>
</evidence>
<dbReference type="PROSITE" id="PS51462">
    <property type="entry name" value="NUDIX"/>
    <property type="match status" value="1"/>
</dbReference>
<evidence type="ECO:0000256" key="4">
    <source>
        <dbReference type="RuleBase" id="RU003476"/>
    </source>
</evidence>
<dbReference type="PROSITE" id="PS00893">
    <property type="entry name" value="NUDIX_BOX"/>
    <property type="match status" value="1"/>
</dbReference>
<dbReference type="EMBL" id="QVIG01000001">
    <property type="protein sequence ID" value="RGD58717.1"/>
    <property type="molecule type" value="Genomic_DNA"/>
</dbReference>
<dbReference type="AlphaFoldDB" id="A0A372ZTW2"/>
<dbReference type="Pfam" id="PF00293">
    <property type="entry name" value="NUDIX"/>
    <property type="match status" value="1"/>
</dbReference>
<evidence type="ECO:0000256" key="2">
    <source>
        <dbReference type="ARBA" id="ARBA00005582"/>
    </source>
</evidence>